<keyword evidence="2" id="KW-1185">Reference proteome</keyword>
<protein>
    <recommendedName>
        <fullName evidence="3">Carboxypeptidase regulatory-like domain-containing protein</fullName>
    </recommendedName>
</protein>
<evidence type="ECO:0008006" key="3">
    <source>
        <dbReference type="Google" id="ProtNLM"/>
    </source>
</evidence>
<dbReference type="EMBL" id="CP136051">
    <property type="protein sequence ID" value="WOK06903.1"/>
    <property type="molecule type" value="Genomic_DNA"/>
</dbReference>
<accession>A0ABZ0IPD9</accession>
<evidence type="ECO:0000313" key="1">
    <source>
        <dbReference type="EMBL" id="WOK06903.1"/>
    </source>
</evidence>
<gene>
    <name evidence="1" type="ORF">RT717_27930</name>
</gene>
<dbReference type="PROSITE" id="PS51257">
    <property type="entry name" value="PROKAR_LIPOPROTEIN"/>
    <property type="match status" value="1"/>
</dbReference>
<evidence type="ECO:0000313" key="2">
    <source>
        <dbReference type="Proteomes" id="UP001302349"/>
    </source>
</evidence>
<dbReference type="RefSeq" id="WP_317489596.1">
    <property type="nucleotide sequence ID" value="NZ_CP136051.1"/>
</dbReference>
<reference evidence="1 2" key="1">
    <citation type="journal article" date="2023" name="Microbiol. Resour. Announc.">
        <title>Complete Genome Sequence of Imperialibacter roseus strain P4T.</title>
        <authorList>
            <person name="Tizabi D.R."/>
            <person name="Bachvaroff T."/>
            <person name="Hill R.T."/>
        </authorList>
    </citation>
    <scope>NUCLEOTIDE SEQUENCE [LARGE SCALE GENOMIC DNA]</scope>
    <source>
        <strain evidence="1 2">P4T</strain>
    </source>
</reference>
<organism evidence="1 2">
    <name type="scientific">Imperialibacter roseus</name>
    <dbReference type="NCBI Taxonomy" id="1324217"/>
    <lineage>
        <taxon>Bacteria</taxon>
        <taxon>Pseudomonadati</taxon>
        <taxon>Bacteroidota</taxon>
        <taxon>Cytophagia</taxon>
        <taxon>Cytophagales</taxon>
        <taxon>Flammeovirgaceae</taxon>
        <taxon>Imperialibacter</taxon>
    </lineage>
</organism>
<name>A0ABZ0IPD9_9BACT</name>
<dbReference type="Proteomes" id="UP001302349">
    <property type="component" value="Chromosome"/>
</dbReference>
<proteinExistence type="predicted"/>
<sequence length="181" mass="19921">MQFFKILSLALALSIFGCKRPAAKQSNAVVVTGTVFETQSYCGGAAPSEDRLAQMKIPKPLAGKVIYIKSGKANDPEAPVVAEVTADERGEFSVNLEPGFYVMVDEKRVDKASYNYMMSNFAEKTENYTAVDKACLDKWVAEANLVFEVSAEANEPLSVTFHKPCSWNSFPCVTFIGERPR</sequence>